<keyword evidence="4" id="KW-0812">Transmembrane</keyword>
<dbReference type="GO" id="GO:0005829">
    <property type="term" value="C:cytosol"/>
    <property type="evidence" value="ECO:0007669"/>
    <property type="project" value="GOC"/>
</dbReference>
<keyword evidence="8" id="KW-0472">Membrane</keyword>
<evidence type="ECO:0000313" key="12">
    <source>
        <dbReference type="Proteomes" id="UP000727407"/>
    </source>
</evidence>
<evidence type="ECO:0000256" key="6">
    <source>
        <dbReference type="ARBA" id="ARBA00022989"/>
    </source>
</evidence>
<keyword evidence="12" id="KW-1185">Reference proteome</keyword>
<evidence type="ECO:0000256" key="9">
    <source>
        <dbReference type="SAM" id="Coils"/>
    </source>
</evidence>
<dbReference type="InterPro" id="IPR010989">
    <property type="entry name" value="SNARE"/>
</dbReference>
<dbReference type="GO" id="GO:0005794">
    <property type="term" value="C:Golgi apparatus"/>
    <property type="evidence" value="ECO:0007669"/>
    <property type="project" value="TreeGrafter"/>
</dbReference>
<gene>
    <name evidence="11" type="primary">vti1b</name>
    <name evidence="11" type="ORF">DAT39_017558</name>
</gene>
<dbReference type="AlphaFoldDB" id="A0A8J4U5V6"/>
<keyword evidence="3" id="KW-0813">Transport</keyword>
<evidence type="ECO:0000313" key="11">
    <source>
        <dbReference type="EMBL" id="KAF5892737.1"/>
    </source>
</evidence>
<dbReference type="OrthoDB" id="430637at2759"/>
<evidence type="ECO:0000256" key="1">
    <source>
        <dbReference type="ARBA" id="ARBA00004211"/>
    </source>
</evidence>
<comment type="similarity">
    <text evidence="2">Belongs to the VTI1 family.</text>
</comment>
<dbReference type="GO" id="GO:0006886">
    <property type="term" value="P:intracellular protein transport"/>
    <property type="evidence" value="ECO:0007669"/>
    <property type="project" value="InterPro"/>
</dbReference>
<dbReference type="GO" id="GO:0005484">
    <property type="term" value="F:SNAP receptor activity"/>
    <property type="evidence" value="ECO:0007669"/>
    <property type="project" value="TreeGrafter"/>
</dbReference>
<accession>A0A8J4U5V6</accession>
<evidence type="ECO:0000256" key="8">
    <source>
        <dbReference type="ARBA" id="ARBA00023136"/>
    </source>
</evidence>
<dbReference type="InterPro" id="IPR007705">
    <property type="entry name" value="Vesicle_trsprt_v-SNARE_N"/>
</dbReference>
<evidence type="ECO:0000256" key="5">
    <source>
        <dbReference type="ARBA" id="ARBA00022927"/>
    </source>
</evidence>
<evidence type="ECO:0000256" key="7">
    <source>
        <dbReference type="ARBA" id="ARBA00023054"/>
    </source>
</evidence>
<dbReference type="PANTHER" id="PTHR21230">
    <property type="entry name" value="VESICLE TRANSPORT V-SNARE PROTEIN VTI1-RELATED"/>
    <property type="match status" value="1"/>
</dbReference>
<evidence type="ECO:0000256" key="2">
    <source>
        <dbReference type="ARBA" id="ARBA00006108"/>
    </source>
</evidence>
<proteinExistence type="inferred from homology"/>
<feature type="domain" description="T-SNARE coiled-coil homology" evidence="10">
    <location>
        <begin position="127"/>
        <end position="194"/>
    </location>
</feature>
<dbReference type="SUPFAM" id="SSF58038">
    <property type="entry name" value="SNARE fusion complex"/>
    <property type="match status" value="1"/>
</dbReference>
<dbReference type="GO" id="GO:0006896">
    <property type="term" value="P:Golgi to vacuole transport"/>
    <property type="evidence" value="ECO:0007669"/>
    <property type="project" value="TreeGrafter"/>
</dbReference>
<dbReference type="GO" id="GO:0048280">
    <property type="term" value="P:vesicle fusion with Golgi apparatus"/>
    <property type="evidence" value="ECO:0007669"/>
    <property type="project" value="TreeGrafter"/>
</dbReference>
<dbReference type="CDD" id="cd15890">
    <property type="entry name" value="SNARE_Vti1b"/>
    <property type="match status" value="1"/>
</dbReference>
<dbReference type="GO" id="GO:0016236">
    <property type="term" value="P:macroautophagy"/>
    <property type="evidence" value="ECO:0007669"/>
    <property type="project" value="TreeGrafter"/>
</dbReference>
<feature type="non-terminal residue" evidence="11">
    <location>
        <position position="196"/>
    </location>
</feature>
<dbReference type="GO" id="GO:0031902">
    <property type="term" value="C:late endosome membrane"/>
    <property type="evidence" value="ECO:0007669"/>
    <property type="project" value="TreeGrafter"/>
</dbReference>
<dbReference type="GO" id="GO:0006891">
    <property type="term" value="P:intra-Golgi vesicle-mediated transport"/>
    <property type="evidence" value="ECO:0007669"/>
    <property type="project" value="TreeGrafter"/>
</dbReference>
<dbReference type="Pfam" id="PF05008">
    <property type="entry name" value="V-SNARE"/>
    <property type="match status" value="1"/>
</dbReference>
<feature type="coiled-coil region" evidence="9">
    <location>
        <begin position="13"/>
        <end position="59"/>
    </location>
</feature>
<dbReference type="GO" id="GO:0031201">
    <property type="term" value="C:SNARE complex"/>
    <property type="evidence" value="ECO:0007669"/>
    <property type="project" value="TreeGrafter"/>
</dbReference>
<reference evidence="11" key="1">
    <citation type="submission" date="2020-07" db="EMBL/GenBank/DDBJ databases">
        <title>Clarias magur genome sequencing, assembly and annotation.</title>
        <authorList>
            <person name="Kushwaha B."/>
            <person name="Kumar R."/>
            <person name="Das P."/>
            <person name="Joshi C.G."/>
            <person name="Kumar D."/>
            <person name="Nagpure N.S."/>
            <person name="Pandey M."/>
            <person name="Agarwal S."/>
            <person name="Srivastava S."/>
            <person name="Singh M."/>
            <person name="Sahoo L."/>
            <person name="Jayasankar P."/>
            <person name="Meher P.K."/>
            <person name="Koringa P.G."/>
            <person name="Iquebal M.A."/>
            <person name="Das S.P."/>
            <person name="Bit A."/>
            <person name="Patnaik S."/>
            <person name="Patel N."/>
            <person name="Shah T.M."/>
            <person name="Hinsu A."/>
            <person name="Jena J.K."/>
        </authorList>
    </citation>
    <scope>NUCLEOTIDE SEQUENCE</scope>
    <source>
        <strain evidence="11">CIFAMagur01</strain>
        <tissue evidence="11">Testis</tissue>
    </source>
</reference>
<dbReference type="Pfam" id="PF12352">
    <property type="entry name" value="V-SNARE_C"/>
    <property type="match status" value="1"/>
</dbReference>
<sequence>MSSEEFEKLHEVYRSLYEELKLLSDRVTRAQGEEKKKQVRGFDERHGEAQELLKDMEQELISAPSAFRNSMSSKVRLYHRDLGKLQRHVHASDTGFGFSSRTGDSMRGSVYADQNVRSTEQQAQRALLIQGTESLNNASQSIARSQRIAIESEHIGTDIIEELGQQREQLDRTRDRLVHTGENLSRSRKILRTMSR</sequence>
<dbReference type="GO" id="GO:0005789">
    <property type="term" value="C:endoplasmic reticulum membrane"/>
    <property type="evidence" value="ECO:0007669"/>
    <property type="project" value="TreeGrafter"/>
</dbReference>
<dbReference type="Gene3D" id="1.20.5.110">
    <property type="match status" value="1"/>
</dbReference>
<organism evidence="11 12">
    <name type="scientific">Clarias magur</name>
    <name type="common">Asian catfish</name>
    <name type="synonym">Macropteronotus magur</name>
    <dbReference type="NCBI Taxonomy" id="1594786"/>
    <lineage>
        <taxon>Eukaryota</taxon>
        <taxon>Metazoa</taxon>
        <taxon>Chordata</taxon>
        <taxon>Craniata</taxon>
        <taxon>Vertebrata</taxon>
        <taxon>Euteleostomi</taxon>
        <taxon>Actinopterygii</taxon>
        <taxon>Neopterygii</taxon>
        <taxon>Teleostei</taxon>
        <taxon>Ostariophysi</taxon>
        <taxon>Siluriformes</taxon>
        <taxon>Clariidae</taxon>
        <taxon>Clarias</taxon>
    </lineage>
</organism>
<dbReference type="Proteomes" id="UP000727407">
    <property type="component" value="Unassembled WGS sequence"/>
</dbReference>
<comment type="caution">
    <text evidence="11">The sequence shown here is derived from an EMBL/GenBank/DDBJ whole genome shotgun (WGS) entry which is preliminary data.</text>
</comment>
<name>A0A8J4U5V6_CLAMG</name>
<keyword evidence="5" id="KW-0653">Protein transport</keyword>
<dbReference type="GO" id="GO:1903076">
    <property type="term" value="P:regulation of protein localization to plasma membrane"/>
    <property type="evidence" value="ECO:0007669"/>
    <property type="project" value="TreeGrafter"/>
</dbReference>
<keyword evidence="6" id="KW-1133">Transmembrane helix</keyword>
<dbReference type="FunFam" id="1.20.5.110:FF:000002">
    <property type="entry name" value="Vesicle transport through interaction with t-SNAREsB"/>
    <property type="match status" value="1"/>
</dbReference>
<dbReference type="GO" id="GO:0000149">
    <property type="term" value="F:SNARE binding"/>
    <property type="evidence" value="ECO:0007669"/>
    <property type="project" value="TreeGrafter"/>
</dbReference>
<dbReference type="SMART" id="SM00397">
    <property type="entry name" value="t_SNARE"/>
    <property type="match status" value="1"/>
</dbReference>
<dbReference type="EMBL" id="QNUK01000480">
    <property type="protein sequence ID" value="KAF5892737.1"/>
    <property type="molecule type" value="Genomic_DNA"/>
</dbReference>
<dbReference type="Gene3D" id="1.20.58.400">
    <property type="entry name" value="t-snare proteins"/>
    <property type="match status" value="1"/>
</dbReference>
<dbReference type="InterPro" id="IPR038407">
    <property type="entry name" value="v-SNARE_N_sf"/>
</dbReference>
<keyword evidence="7 9" id="KW-0175">Coiled coil</keyword>
<comment type="subcellular location">
    <subcellularLocation>
        <location evidence="1">Membrane</location>
        <topology evidence="1">Single-pass type IV membrane protein</topology>
    </subcellularLocation>
</comment>
<dbReference type="GO" id="GO:0012507">
    <property type="term" value="C:ER to Golgi transport vesicle membrane"/>
    <property type="evidence" value="ECO:0007669"/>
    <property type="project" value="TreeGrafter"/>
</dbReference>
<dbReference type="InterPro" id="IPR000727">
    <property type="entry name" value="T_SNARE_dom"/>
</dbReference>
<evidence type="ECO:0000256" key="4">
    <source>
        <dbReference type="ARBA" id="ARBA00022692"/>
    </source>
</evidence>
<dbReference type="GO" id="GO:0042147">
    <property type="term" value="P:retrograde transport, endosome to Golgi"/>
    <property type="evidence" value="ECO:0007669"/>
    <property type="project" value="TreeGrafter"/>
</dbReference>
<dbReference type="SUPFAM" id="SSF47661">
    <property type="entry name" value="t-snare proteins"/>
    <property type="match status" value="1"/>
</dbReference>
<evidence type="ECO:0000256" key="3">
    <source>
        <dbReference type="ARBA" id="ARBA00022448"/>
    </source>
</evidence>
<protein>
    <submittedName>
        <fullName evidence="11">Vesicle transport through interaction with t-SNAREs 1B</fullName>
    </submittedName>
</protein>
<evidence type="ECO:0000259" key="10">
    <source>
        <dbReference type="SMART" id="SM00397"/>
    </source>
</evidence>
<dbReference type="PANTHER" id="PTHR21230:SF89">
    <property type="entry name" value="VESICLE TRANSPORT THROUGH INTERACTION WITH T-SNARES HOMOLOG 1B"/>
    <property type="match status" value="1"/>
</dbReference>